<evidence type="ECO:0000256" key="1">
    <source>
        <dbReference type="ARBA" id="ARBA00023015"/>
    </source>
</evidence>
<organism evidence="6 7">
    <name type="scientific">Cellulomonas aerilata</name>
    <dbReference type="NCBI Taxonomy" id="515326"/>
    <lineage>
        <taxon>Bacteria</taxon>
        <taxon>Bacillati</taxon>
        <taxon>Actinomycetota</taxon>
        <taxon>Actinomycetes</taxon>
        <taxon>Micrococcales</taxon>
        <taxon>Cellulomonadaceae</taxon>
        <taxon>Cellulomonas</taxon>
    </lineage>
</organism>
<dbReference type="RefSeq" id="WP_146902775.1">
    <property type="nucleotide sequence ID" value="NZ_BAAARM010000003.1"/>
</dbReference>
<keyword evidence="2 4" id="KW-0238">DNA-binding</keyword>
<comment type="caution">
    <text evidence="6">The sequence shown here is derived from an EMBL/GenBank/DDBJ whole genome shotgun (WGS) entry which is preliminary data.</text>
</comment>
<sequence length="189" mass="20284">MARAGLTTARLTRAGAELADELGFDHVTVTELARRFDVKVASLYSHLGGSADLRTRIALLALEELADRVAAAVAGRAGKDALVAFSDAYRDYAREHPGRFDATQLRLDADTARASAGVRHAEMMRAVLRGYHLHGDDQTHAVRLIGSVVNGYVRLEAAGGFDHSDPGSDASWARVLDAVDVALRAWPPP</sequence>
<keyword evidence="1" id="KW-0805">Transcription regulation</keyword>
<evidence type="ECO:0000313" key="7">
    <source>
        <dbReference type="Proteomes" id="UP000321181"/>
    </source>
</evidence>
<dbReference type="InterPro" id="IPR025996">
    <property type="entry name" value="MT1864/Rv1816-like_C"/>
</dbReference>
<evidence type="ECO:0000259" key="5">
    <source>
        <dbReference type="PROSITE" id="PS50977"/>
    </source>
</evidence>
<feature type="domain" description="HTH tetR-type" evidence="5">
    <location>
        <begin position="5"/>
        <end position="65"/>
    </location>
</feature>
<evidence type="ECO:0000256" key="4">
    <source>
        <dbReference type="PROSITE-ProRule" id="PRU00335"/>
    </source>
</evidence>
<reference evidence="6 7" key="1">
    <citation type="submission" date="2019-07" db="EMBL/GenBank/DDBJ databases">
        <title>Whole genome shotgun sequence of Cellulomonas aerilata NBRC 106308.</title>
        <authorList>
            <person name="Hosoyama A."/>
            <person name="Uohara A."/>
            <person name="Ohji S."/>
            <person name="Ichikawa N."/>
        </authorList>
    </citation>
    <scope>NUCLEOTIDE SEQUENCE [LARGE SCALE GENOMIC DNA]</scope>
    <source>
        <strain evidence="6 7">NBRC 106308</strain>
    </source>
</reference>
<feature type="DNA-binding region" description="H-T-H motif" evidence="4">
    <location>
        <begin position="28"/>
        <end position="47"/>
    </location>
</feature>
<dbReference type="SUPFAM" id="SSF48498">
    <property type="entry name" value="Tetracyclin repressor-like, C-terminal domain"/>
    <property type="match status" value="1"/>
</dbReference>
<accession>A0A512DBT6</accession>
<evidence type="ECO:0000256" key="3">
    <source>
        <dbReference type="ARBA" id="ARBA00023163"/>
    </source>
</evidence>
<dbReference type="GO" id="GO:0003677">
    <property type="term" value="F:DNA binding"/>
    <property type="evidence" value="ECO:0007669"/>
    <property type="project" value="UniProtKB-UniRule"/>
</dbReference>
<dbReference type="OrthoDB" id="71867at2"/>
<dbReference type="PROSITE" id="PS50977">
    <property type="entry name" value="HTH_TETR_2"/>
    <property type="match status" value="1"/>
</dbReference>
<gene>
    <name evidence="6" type="ORF">CAE01nite_16740</name>
</gene>
<dbReference type="EMBL" id="BJYY01000013">
    <property type="protein sequence ID" value="GEO33949.1"/>
    <property type="molecule type" value="Genomic_DNA"/>
</dbReference>
<dbReference type="Gene3D" id="1.10.357.10">
    <property type="entry name" value="Tetracycline Repressor, domain 2"/>
    <property type="match status" value="1"/>
</dbReference>
<dbReference type="AlphaFoldDB" id="A0A512DBT6"/>
<evidence type="ECO:0000313" key="6">
    <source>
        <dbReference type="EMBL" id="GEO33949.1"/>
    </source>
</evidence>
<evidence type="ECO:0000256" key="2">
    <source>
        <dbReference type="ARBA" id="ARBA00023125"/>
    </source>
</evidence>
<dbReference type="Proteomes" id="UP000321181">
    <property type="component" value="Unassembled WGS sequence"/>
</dbReference>
<proteinExistence type="predicted"/>
<dbReference type="SUPFAM" id="SSF46689">
    <property type="entry name" value="Homeodomain-like"/>
    <property type="match status" value="1"/>
</dbReference>
<dbReference type="Gene3D" id="1.10.10.60">
    <property type="entry name" value="Homeodomain-like"/>
    <property type="match status" value="1"/>
</dbReference>
<protein>
    <submittedName>
        <fullName evidence="6">Transcriptional regulator</fullName>
    </submittedName>
</protein>
<dbReference type="InterPro" id="IPR036271">
    <property type="entry name" value="Tet_transcr_reg_TetR-rel_C_sf"/>
</dbReference>
<keyword evidence="7" id="KW-1185">Reference proteome</keyword>
<dbReference type="InterPro" id="IPR001647">
    <property type="entry name" value="HTH_TetR"/>
</dbReference>
<dbReference type="InterPro" id="IPR009057">
    <property type="entry name" value="Homeodomain-like_sf"/>
</dbReference>
<dbReference type="Pfam" id="PF13305">
    <property type="entry name" value="TetR_C_33"/>
    <property type="match status" value="1"/>
</dbReference>
<name>A0A512DBT6_9CELL</name>
<keyword evidence="3" id="KW-0804">Transcription</keyword>